<comment type="catalytic activity">
    <reaction evidence="4">
        <text>N-terminal L-lysyl-[protein] + L-leucyl-tRNA(Leu) = N-terminal L-leucyl-L-lysyl-[protein] + tRNA(Leu) + H(+)</text>
        <dbReference type="Rhea" id="RHEA:12340"/>
        <dbReference type="Rhea" id="RHEA-COMP:9613"/>
        <dbReference type="Rhea" id="RHEA-COMP:9622"/>
        <dbReference type="Rhea" id="RHEA-COMP:12670"/>
        <dbReference type="Rhea" id="RHEA-COMP:12671"/>
        <dbReference type="ChEBI" id="CHEBI:15378"/>
        <dbReference type="ChEBI" id="CHEBI:65249"/>
        <dbReference type="ChEBI" id="CHEBI:78442"/>
        <dbReference type="ChEBI" id="CHEBI:78494"/>
        <dbReference type="ChEBI" id="CHEBI:133043"/>
        <dbReference type="EC" id="2.3.2.6"/>
    </reaction>
</comment>
<evidence type="ECO:0000313" key="6">
    <source>
        <dbReference type="Proteomes" id="UP000196531"/>
    </source>
</evidence>
<evidence type="ECO:0000256" key="1">
    <source>
        <dbReference type="ARBA" id="ARBA00022490"/>
    </source>
</evidence>
<dbReference type="GO" id="GO:0030163">
    <property type="term" value="P:protein catabolic process"/>
    <property type="evidence" value="ECO:0007669"/>
    <property type="project" value="UniProtKB-UniRule"/>
</dbReference>
<name>A0A1Y5FJ51_9BACT</name>
<evidence type="ECO:0000256" key="3">
    <source>
        <dbReference type="ARBA" id="ARBA00023315"/>
    </source>
</evidence>
<evidence type="ECO:0000313" key="5">
    <source>
        <dbReference type="EMBL" id="OUR99887.1"/>
    </source>
</evidence>
<dbReference type="SUPFAM" id="SSF55729">
    <property type="entry name" value="Acyl-CoA N-acyltransferases (Nat)"/>
    <property type="match status" value="1"/>
</dbReference>
<dbReference type="PANTHER" id="PTHR30098:SF2">
    <property type="entry name" value="LEUCYL_PHENYLALANYL-TRNA--PROTEIN TRANSFERASE"/>
    <property type="match status" value="1"/>
</dbReference>
<dbReference type="GO" id="GO:0005737">
    <property type="term" value="C:cytoplasm"/>
    <property type="evidence" value="ECO:0007669"/>
    <property type="project" value="UniProtKB-SubCell"/>
</dbReference>
<dbReference type="InterPro" id="IPR004616">
    <property type="entry name" value="Leu/Phe-tRNA_Trfase"/>
</dbReference>
<evidence type="ECO:0000256" key="4">
    <source>
        <dbReference type="HAMAP-Rule" id="MF_00688"/>
    </source>
</evidence>
<comment type="caution">
    <text evidence="5">The sequence shown here is derived from an EMBL/GenBank/DDBJ whole genome shotgun (WGS) entry which is preliminary data.</text>
</comment>
<dbReference type="PANTHER" id="PTHR30098">
    <property type="entry name" value="LEUCYL/PHENYLALANYL-TRNA--PROTEIN TRANSFERASE"/>
    <property type="match status" value="1"/>
</dbReference>
<comment type="subcellular location">
    <subcellularLocation>
        <location evidence="4">Cytoplasm</location>
    </subcellularLocation>
</comment>
<comment type="catalytic activity">
    <reaction evidence="4">
        <text>L-phenylalanyl-tRNA(Phe) + an N-terminal L-alpha-aminoacyl-[protein] = an N-terminal L-phenylalanyl-L-alpha-aminoacyl-[protein] + tRNA(Phe)</text>
        <dbReference type="Rhea" id="RHEA:43632"/>
        <dbReference type="Rhea" id="RHEA-COMP:9668"/>
        <dbReference type="Rhea" id="RHEA-COMP:9699"/>
        <dbReference type="Rhea" id="RHEA-COMP:10636"/>
        <dbReference type="Rhea" id="RHEA-COMP:10637"/>
        <dbReference type="ChEBI" id="CHEBI:78442"/>
        <dbReference type="ChEBI" id="CHEBI:78531"/>
        <dbReference type="ChEBI" id="CHEBI:78597"/>
        <dbReference type="ChEBI" id="CHEBI:83561"/>
        <dbReference type="EC" id="2.3.2.6"/>
    </reaction>
</comment>
<dbReference type="GO" id="GO:0008914">
    <property type="term" value="F:leucyl-tRNA--protein transferase activity"/>
    <property type="evidence" value="ECO:0007669"/>
    <property type="project" value="UniProtKB-UniRule"/>
</dbReference>
<dbReference type="Gene3D" id="3.30.70.3550">
    <property type="entry name" value="Leucyl/phenylalanyl-tRNA-protein transferase, N-terminal domain"/>
    <property type="match status" value="1"/>
</dbReference>
<comment type="function">
    <text evidence="4">Functions in the N-end rule pathway of protein degradation where it conjugates Leu, Phe and, less efficiently, Met from aminoacyl-tRNAs to the N-termini of proteins containing an N-terminal arginine or lysine.</text>
</comment>
<dbReference type="HAMAP" id="MF_00688">
    <property type="entry name" value="Leu_Phe_trans"/>
    <property type="match status" value="1"/>
</dbReference>
<proteinExistence type="inferred from homology"/>
<dbReference type="AlphaFoldDB" id="A0A1Y5FJ51"/>
<dbReference type="EC" id="2.3.2.6" evidence="4"/>
<comment type="catalytic activity">
    <reaction evidence="4">
        <text>N-terminal L-arginyl-[protein] + L-leucyl-tRNA(Leu) = N-terminal L-leucyl-L-arginyl-[protein] + tRNA(Leu) + H(+)</text>
        <dbReference type="Rhea" id="RHEA:50416"/>
        <dbReference type="Rhea" id="RHEA-COMP:9613"/>
        <dbReference type="Rhea" id="RHEA-COMP:9622"/>
        <dbReference type="Rhea" id="RHEA-COMP:12672"/>
        <dbReference type="Rhea" id="RHEA-COMP:12673"/>
        <dbReference type="ChEBI" id="CHEBI:15378"/>
        <dbReference type="ChEBI" id="CHEBI:64719"/>
        <dbReference type="ChEBI" id="CHEBI:78442"/>
        <dbReference type="ChEBI" id="CHEBI:78494"/>
        <dbReference type="ChEBI" id="CHEBI:133044"/>
        <dbReference type="EC" id="2.3.2.6"/>
    </reaction>
</comment>
<dbReference type="Gene3D" id="3.40.630.70">
    <property type="entry name" value="Leucyl/phenylalanyl-tRNA-protein transferase, C-terminal domain"/>
    <property type="match status" value="1"/>
</dbReference>
<dbReference type="EMBL" id="MAAO01000002">
    <property type="protein sequence ID" value="OUR99887.1"/>
    <property type="molecule type" value="Genomic_DNA"/>
</dbReference>
<dbReference type="Proteomes" id="UP000196531">
    <property type="component" value="Unassembled WGS sequence"/>
</dbReference>
<dbReference type="InterPro" id="IPR016181">
    <property type="entry name" value="Acyl_CoA_acyltransferase"/>
</dbReference>
<comment type="similarity">
    <text evidence="4">Belongs to the L/F-transferase family.</text>
</comment>
<dbReference type="InterPro" id="IPR042221">
    <property type="entry name" value="Leu/Phe-tRNA_Trfase_N"/>
</dbReference>
<evidence type="ECO:0000256" key="2">
    <source>
        <dbReference type="ARBA" id="ARBA00022679"/>
    </source>
</evidence>
<reference evidence="6" key="1">
    <citation type="journal article" date="2017" name="Proc. Natl. Acad. Sci. U.S.A.">
        <title>Simulation of Deepwater Horizon oil plume reveals substrate specialization within a complex community of hydrocarbon-degraders.</title>
        <authorList>
            <person name="Hu P."/>
            <person name="Dubinsky E.A."/>
            <person name="Probst A.J."/>
            <person name="Wang J."/>
            <person name="Sieber C.M.K."/>
            <person name="Tom L.M."/>
            <person name="Gardinali P."/>
            <person name="Banfield J.F."/>
            <person name="Atlas R.M."/>
            <person name="Andersen G.L."/>
        </authorList>
    </citation>
    <scope>NUCLEOTIDE SEQUENCE [LARGE SCALE GENOMIC DNA]</scope>
</reference>
<gene>
    <name evidence="4" type="primary">aat</name>
    <name evidence="5" type="ORF">A9Q84_02335</name>
</gene>
<keyword evidence="1 4" id="KW-0963">Cytoplasm</keyword>
<accession>A0A1Y5FJ51</accession>
<keyword evidence="3 4" id="KW-0012">Acyltransferase</keyword>
<sequence>MVAILKFPSVDKADENGLLAIGGDLETESLLLAYESGIFPWPISEDMPLAWFSPNPRGILEFKDFHMAKSFKKFLKKCTYTIEFNQNFETVIMNCAIAKRNDQDGTWITDEIISQYINLFKNGYAYSAETYLESNGIKRLVGGVYGVCISNFYSGESMYHIEDNASKFALYHLIQKLKAGGVKWFDTQMVTPVVESIGGKEVDRENFIEMLNATDIHKRIKPNHL</sequence>
<dbReference type="InterPro" id="IPR042203">
    <property type="entry name" value="Leu/Phe-tRNA_Trfase_C"/>
</dbReference>
<organism evidence="5 6">
    <name type="scientific">Halobacteriovorax marinus</name>
    <dbReference type="NCBI Taxonomy" id="97084"/>
    <lineage>
        <taxon>Bacteria</taxon>
        <taxon>Pseudomonadati</taxon>
        <taxon>Bdellovibrionota</taxon>
        <taxon>Bacteriovoracia</taxon>
        <taxon>Bacteriovoracales</taxon>
        <taxon>Halobacteriovoraceae</taxon>
        <taxon>Halobacteriovorax</taxon>
    </lineage>
</organism>
<keyword evidence="2 4" id="KW-0808">Transferase</keyword>
<dbReference type="NCBIfam" id="TIGR00667">
    <property type="entry name" value="aat"/>
    <property type="match status" value="1"/>
</dbReference>
<dbReference type="Pfam" id="PF03588">
    <property type="entry name" value="Leu_Phe_trans"/>
    <property type="match status" value="1"/>
</dbReference>
<protein>
    <recommendedName>
        <fullName evidence="4">Leucyl/phenylalanyl-tRNA--protein transferase</fullName>
        <ecNumber evidence="4">2.3.2.6</ecNumber>
    </recommendedName>
    <alternativeName>
        <fullName evidence="4">L/F-transferase</fullName>
    </alternativeName>
    <alternativeName>
        <fullName evidence="4">Leucyltransferase</fullName>
    </alternativeName>
    <alternativeName>
        <fullName evidence="4">Phenyalanyltransferase</fullName>
    </alternativeName>
</protein>